<reference evidence="1" key="1">
    <citation type="journal article" date="2014" name="Front. Microbiol.">
        <title>High frequency of phylogenetically diverse reductive dehalogenase-homologous genes in deep subseafloor sedimentary metagenomes.</title>
        <authorList>
            <person name="Kawai M."/>
            <person name="Futagami T."/>
            <person name="Toyoda A."/>
            <person name="Takaki Y."/>
            <person name="Nishi S."/>
            <person name="Hori S."/>
            <person name="Arai W."/>
            <person name="Tsubouchi T."/>
            <person name="Morono Y."/>
            <person name="Uchiyama I."/>
            <person name="Ito T."/>
            <person name="Fujiyama A."/>
            <person name="Inagaki F."/>
            <person name="Takami H."/>
        </authorList>
    </citation>
    <scope>NUCLEOTIDE SEQUENCE</scope>
    <source>
        <strain evidence="1">Expedition CK06-06</strain>
    </source>
</reference>
<dbReference type="EMBL" id="BARS01005978">
    <property type="protein sequence ID" value="GAF81532.1"/>
    <property type="molecule type" value="Genomic_DNA"/>
</dbReference>
<dbReference type="AlphaFoldDB" id="X0T042"/>
<proteinExistence type="predicted"/>
<sequence length="72" mass="8692">MSCEHNNVQFIGVYSLIGCYHCEDCGEKIDPVEYHKMKGDLHINLIDYYTEHPEKLQPMWQDHPWVRHLYEN</sequence>
<protein>
    <submittedName>
        <fullName evidence="1">Uncharacterized protein</fullName>
    </submittedName>
</protein>
<evidence type="ECO:0000313" key="1">
    <source>
        <dbReference type="EMBL" id="GAF81532.1"/>
    </source>
</evidence>
<name>X0T042_9ZZZZ</name>
<accession>X0T042</accession>
<comment type="caution">
    <text evidence="1">The sequence shown here is derived from an EMBL/GenBank/DDBJ whole genome shotgun (WGS) entry which is preliminary data.</text>
</comment>
<organism evidence="1">
    <name type="scientific">marine sediment metagenome</name>
    <dbReference type="NCBI Taxonomy" id="412755"/>
    <lineage>
        <taxon>unclassified sequences</taxon>
        <taxon>metagenomes</taxon>
        <taxon>ecological metagenomes</taxon>
    </lineage>
</organism>
<gene>
    <name evidence="1" type="ORF">S01H1_11711</name>
</gene>